<feature type="chain" id="PRO_5042828230" evidence="2">
    <location>
        <begin position="24"/>
        <end position="147"/>
    </location>
</feature>
<dbReference type="GO" id="GO:0005615">
    <property type="term" value="C:extracellular space"/>
    <property type="evidence" value="ECO:0007669"/>
    <property type="project" value="TreeGrafter"/>
</dbReference>
<dbReference type="Pfam" id="PF01395">
    <property type="entry name" value="PBP_GOBP"/>
    <property type="match status" value="1"/>
</dbReference>
<dbReference type="AlphaFoldDB" id="A0AAN7V5H9"/>
<comment type="caution">
    <text evidence="3">The sequence shown here is derived from an EMBL/GenBank/DDBJ whole genome shotgun (WGS) entry which is preliminary data.</text>
</comment>
<feature type="signal peptide" evidence="2">
    <location>
        <begin position="1"/>
        <end position="23"/>
    </location>
</feature>
<dbReference type="PANTHER" id="PTHR11857">
    <property type="entry name" value="ODORANT BINDING PROTEIN-RELATED"/>
    <property type="match status" value="1"/>
</dbReference>
<gene>
    <name evidence="3" type="ORF">RI129_011035</name>
</gene>
<dbReference type="CDD" id="cd23992">
    <property type="entry name" value="PBP_GOBP"/>
    <property type="match status" value="1"/>
</dbReference>
<protein>
    <submittedName>
        <fullName evidence="3">Uncharacterized protein</fullName>
    </submittedName>
</protein>
<evidence type="ECO:0000313" key="4">
    <source>
        <dbReference type="Proteomes" id="UP001329430"/>
    </source>
</evidence>
<dbReference type="SMART" id="SM00708">
    <property type="entry name" value="PhBP"/>
    <property type="match status" value="1"/>
</dbReference>
<dbReference type="Proteomes" id="UP001329430">
    <property type="component" value="Chromosome 8"/>
</dbReference>
<evidence type="ECO:0000256" key="1">
    <source>
        <dbReference type="ARBA" id="ARBA00022729"/>
    </source>
</evidence>
<dbReference type="InterPro" id="IPR036728">
    <property type="entry name" value="PBP_GOBP_sf"/>
</dbReference>
<evidence type="ECO:0000313" key="3">
    <source>
        <dbReference type="EMBL" id="KAK5640224.1"/>
    </source>
</evidence>
<keyword evidence="1 2" id="KW-0732">Signal</keyword>
<dbReference type="InterPro" id="IPR006170">
    <property type="entry name" value="PBP/GOBP"/>
</dbReference>
<keyword evidence="4" id="KW-1185">Reference proteome</keyword>
<proteinExistence type="predicted"/>
<dbReference type="GO" id="GO:0007608">
    <property type="term" value="P:sensory perception of smell"/>
    <property type="evidence" value="ECO:0007669"/>
    <property type="project" value="TreeGrafter"/>
</dbReference>
<dbReference type="Gene3D" id="1.10.238.20">
    <property type="entry name" value="Pheromone/general odorant binding protein domain"/>
    <property type="match status" value="1"/>
</dbReference>
<dbReference type="EMBL" id="JAVRBK010000008">
    <property type="protein sequence ID" value="KAK5640224.1"/>
    <property type="molecule type" value="Genomic_DNA"/>
</dbReference>
<reference evidence="3 4" key="1">
    <citation type="journal article" date="2024" name="Insects">
        <title>An Improved Chromosome-Level Genome Assembly of the Firefly Pyrocoelia pectoralis.</title>
        <authorList>
            <person name="Fu X."/>
            <person name="Meyer-Rochow V.B."/>
            <person name="Ballantyne L."/>
            <person name="Zhu X."/>
        </authorList>
    </citation>
    <scope>NUCLEOTIDE SEQUENCE [LARGE SCALE GENOMIC DNA]</scope>
    <source>
        <strain evidence="3">XCY_ONT2</strain>
    </source>
</reference>
<organism evidence="3 4">
    <name type="scientific">Pyrocoelia pectoralis</name>
    <dbReference type="NCBI Taxonomy" id="417401"/>
    <lineage>
        <taxon>Eukaryota</taxon>
        <taxon>Metazoa</taxon>
        <taxon>Ecdysozoa</taxon>
        <taxon>Arthropoda</taxon>
        <taxon>Hexapoda</taxon>
        <taxon>Insecta</taxon>
        <taxon>Pterygota</taxon>
        <taxon>Neoptera</taxon>
        <taxon>Endopterygota</taxon>
        <taxon>Coleoptera</taxon>
        <taxon>Polyphaga</taxon>
        <taxon>Elateriformia</taxon>
        <taxon>Elateroidea</taxon>
        <taxon>Lampyridae</taxon>
        <taxon>Lampyrinae</taxon>
        <taxon>Pyrocoelia</taxon>
    </lineage>
</organism>
<name>A0AAN7V5H9_9COLE</name>
<sequence>MFSRFVPIAIVLAFPVVITYNSTKNPHEVFDRWKDRLEKEHPECYKSSGVDQGDVDDYWALIRIPSTKNFKCYLECMYRSFHFINDDGVINADQLVEDVENVTYDIVNDCNAERSNTTDRCEEVYDFFICVLHHHSVTPTAVVGAST</sequence>
<dbReference type="SUPFAM" id="SSF47565">
    <property type="entry name" value="Insect pheromone/odorant-binding proteins"/>
    <property type="match status" value="1"/>
</dbReference>
<dbReference type="GO" id="GO:0005549">
    <property type="term" value="F:odorant binding"/>
    <property type="evidence" value="ECO:0007669"/>
    <property type="project" value="InterPro"/>
</dbReference>
<accession>A0AAN7V5H9</accession>
<evidence type="ECO:0000256" key="2">
    <source>
        <dbReference type="SAM" id="SignalP"/>
    </source>
</evidence>